<name>A0A7T4B916_9BURK</name>
<proteinExistence type="predicted"/>
<accession>A0A7T4B916</accession>
<feature type="compositionally biased region" description="Basic and acidic residues" evidence="1">
    <location>
        <begin position="55"/>
        <end position="66"/>
    </location>
</feature>
<reference evidence="3 4" key="1">
    <citation type="submission" date="2020-12" db="EMBL/GenBank/DDBJ databases">
        <title>FDA dAtabase for Regulatory Grade micrObial Sequences (FDA-ARGOS): Supporting development and validation of Infectious Disease Dx tests.</title>
        <authorList>
            <person name="Sproer C."/>
            <person name="Gronow S."/>
            <person name="Severitt S."/>
            <person name="Schroder I."/>
            <person name="Tallon L."/>
            <person name="Sadzewicz L."/>
            <person name="Zhao X."/>
            <person name="Boylan J."/>
            <person name="Ott S."/>
            <person name="Bowen H."/>
            <person name="Vavikolanu K."/>
            <person name="Mehta A."/>
            <person name="Aluvathingal J."/>
            <person name="Nadendla S."/>
            <person name="Lowell S."/>
            <person name="Myers T."/>
            <person name="Yan Y."/>
            <person name="Sichtig H."/>
        </authorList>
    </citation>
    <scope>NUCLEOTIDE SEQUENCE [LARGE SCALE GENOMIC DNA]</scope>
    <source>
        <strain evidence="3 4">FDAARGOS_1050</strain>
    </source>
</reference>
<dbReference type="Pfam" id="PF13986">
    <property type="entry name" value="DUF4224"/>
    <property type="match status" value="1"/>
</dbReference>
<gene>
    <name evidence="3" type="ORF">I6I07_15775</name>
</gene>
<sequence>MASPYLTPDEIKALTGYVTRAAACRWLERNGWPFARAAGDGWPRILREYHDARLSGEEKRRPKRGAEPNWRCAA</sequence>
<dbReference type="AlphaFoldDB" id="A0A7T4B916"/>
<dbReference type="EMBL" id="CP065997">
    <property type="protein sequence ID" value="QQB37944.1"/>
    <property type="molecule type" value="Genomic_DNA"/>
</dbReference>
<evidence type="ECO:0000256" key="1">
    <source>
        <dbReference type="SAM" id="MobiDB-lite"/>
    </source>
</evidence>
<protein>
    <submittedName>
        <fullName evidence="3">DUF4224 domain-containing protein</fullName>
    </submittedName>
</protein>
<evidence type="ECO:0000313" key="4">
    <source>
        <dbReference type="Proteomes" id="UP000595231"/>
    </source>
</evidence>
<feature type="domain" description="DUF4224" evidence="2">
    <location>
        <begin position="6"/>
        <end position="49"/>
    </location>
</feature>
<dbReference type="InterPro" id="IPR025319">
    <property type="entry name" value="DUF4224"/>
</dbReference>
<organism evidence="3 4">
    <name type="scientific">Achromobacter deleyi</name>
    <dbReference type="NCBI Taxonomy" id="1353891"/>
    <lineage>
        <taxon>Bacteria</taxon>
        <taxon>Pseudomonadati</taxon>
        <taxon>Pseudomonadota</taxon>
        <taxon>Betaproteobacteria</taxon>
        <taxon>Burkholderiales</taxon>
        <taxon>Alcaligenaceae</taxon>
        <taxon>Achromobacter</taxon>
    </lineage>
</organism>
<evidence type="ECO:0000313" key="3">
    <source>
        <dbReference type="EMBL" id="QQB37944.1"/>
    </source>
</evidence>
<feature type="region of interest" description="Disordered" evidence="1">
    <location>
        <begin position="55"/>
        <end position="74"/>
    </location>
</feature>
<dbReference type="Proteomes" id="UP000595231">
    <property type="component" value="Chromosome"/>
</dbReference>
<dbReference type="RefSeq" id="WP_198487353.1">
    <property type="nucleotide sequence ID" value="NZ_CP065997.1"/>
</dbReference>
<evidence type="ECO:0000259" key="2">
    <source>
        <dbReference type="Pfam" id="PF13986"/>
    </source>
</evidence>